<dbReference type="AlphaFoldDB" id="A0A1V4KHT7"/>
<comment type="caution">
    <text evidence="2">The sequence shown here is derived from an EMBL/GenBank/DDBJ whole genome shotgun (WGS) entry which is preliminary data.</text>
</comment>
<dbReference type="EMBL" id="LSYS01003090">
    <property type="protein sequence ID" value="OPJ83988.1"/>
    <property type="molecule type" value="Genomic_DNA"/>
</dbReference>
<dbReference type="Proteomes" id="UP000190648">
    <property type="component" value="Unassembled WGS sequence"/>
</dbReference>
<feature type="transmembrane region" description="Helical" evidence="1">
    <location>
        <begin position="12"/>
        <end position="34"/>
    </location>
</feature>
<evidence type="ECO:0000313" key="3">
    <source>
        <dbReference type="Proteomes" id="UP000190648"/>
    </source>
</evidence>
<sequence>MVLRPGPCWPALVLQGVCVLFEFLLHALCCKWCLITRGKMSGKPLPLPAVCARKMGKRVCREPCSVDLQCDSEVGVSILISSNTNFRQKNPKSGFVP</sequence>
<gene>
    <name evidence="2" type="ORF">AV530_004658</name>
</gene>
<keyword evidence="1" id="KW-0812">Transmembrane</keyword>
<proteinExistence type="predicted"/>
<accession>A0A1V4KHT7</accession>
<evidence type="ECO:0000256" key="1">
    <source>
        <dbReference type="SAM" id="Phobius"/>
    </source>
</evidence>
<keyword evidence="1" id="KW-0472">Membrane</keyword>
<organism evidence="2 3">
    <name type="scientific">Patagioenas fasciata monilis</name>
    <dbReference type="NCBI Taxonomy" id="372326"/>
    <lineage>
        <taxon>Eukaryota</taxon>
        <taxon>Metazoa</taxon>
        <taxon>Chordata</taxon>
        <taxon>Craniata</taxon>
        <taxon>Vertebrata</taxon>
        <taxon>Euteleostomi</taxon>
        <taxon>Archelosauria</taxon>
        <taxon>Archosauria</taxon>
        <taxon>Dinosauria</taxon>
        <taxon>Saurischia</taxon>
        <taxon>Theropoda</taxon>
        <taxon>Coelurosauria</taxon>
        <taxon>Aves</taxon>
        <taxon>Neognathae</taxon>
        <taxon>Neoaves</taxon>
        <taxon>Columbimorphae</taxon>
        <taxon>Columbiformes</taxon>
        <taxon>Columbidae</taxon>
        <taxon>Patagioenas</taxon>
    </lineage>
</organism>
<evidence type="ECO:0000313" key="2">
    <source>
        <dbReference type="EMBL" id="OPJ83988.1"/>
    </source>
</evidence>
<name>A0A1V4KHT7_PATFA</name>
<keyword evidence="1" id="KW-1133">Transmembrane helix</keyword>
<reference evidence="2 3" key="1">
    <citation type="submission" date="2016-02" db="EMBL/GenBank/DDBJ databases">
        <title>Band-tailed pigeon sequencing and assembly.</title>
        <authorList>
            <person name="Soares A.E."/>
            <person name="Novak B.J."/>
            <person name="Rice E.S."/>
            <person name="O'Connell B."/>
            <person name="Chang D."/>
            <person name="Weber S."/>
            <person name="Shapiro B."/>
        </authorList>
    </citation>
    <scope>NUCLEOTIDE SEQUENCE [LARGE SCALE GENOMIC DNA]</scope>
    <source>
        <strain evidence="2">BTP2013</strain>
        <tissue evidence="2">Blood</tissue>
    </source>
</reference>
<keyword evidence="3" id="KW-1185">Reference proteome</keyword>
<protein>
    <submittedName>
        <fullName evidence="2">Uncharacterized protein</fullName>
    </submittedName>
</protein>